<keyword evidence="3" id="KW-1185">Reference proteome</keyword>
<evidence type="ECO:0000313" key="2">
    <source>
        <dbReference type="EMBL" id="GMH14574.1"/>
    </source>
</evidence>
<organism evidence="2 3">
    <name type="scientific">Nepenthes gracilis</name>
    <name type="common">Slender pitcher plant</name>
    <dbReference type="NCBI Taxonomy" id="150966"/>
    <lineage>
        <taxon>Eukaryota</taxon>
        <taxon>Viridiplantae</taxon>
        <taxon>Streptophyta</taxon>
        <taxon>Embryophyta</taxon>
        <taxon>Tracheophyta</taxon>
        <taxon>Spermatophyta</taxon>
        <taxon>Magnoliopsida</taxon>
        <taxon>eudicotyledons</taxon>
        <taxon>Gunneridae</taxon>
        <taxon>Pentapetalae</taxon>
        <taxon>Caryophyllales</taxon>
        <taxon>Nepenthaceae</taxon>
        <taxon>Nepenthes</taxon>
    </lineage>
</organism>
<feature type="compositionally biased region" description="Basic and acidic residues" evidence="1">
    <location>
        <begin position="1"/>
        <end position="11"/>
    </location>
</feature>
<name>A0AAD3SPP7_NEPGR</name>
<evidence type="ECO:0000256" key="1">
    <source>
        <dbReference type="SAM" id="MobiDB-lite"/>
    </source>
</evidence>
<dbReference type="Proteomes" id="UP001279734">
    <property type="component" value="Unassembled WGS sequence"/>
</dbReference>
<evidence type="ECO:0000313" key="3">
    <source>
        <dbReference type="Proteomes" id="UP001279734"/>
    </source>
</evidence>
<sequence>MDAEAKHEVPVVRELPADSAGESLEPVIPLSPPALNKDVDERLGLEDIVSNNSFMILRDLETSGVNDPPEQVALITKNGIPSKTDSQGDPLSDSSPISLLPLDPIALPDSSFACVEESQLVTSSQPSDVKAVASCVDDALSYVDHGLVSNPSKSESVPGVPILDVYVRDQLERYSSEAHPAELFLNSGVDDTTPESIMRITRKYSLDDEPNIVATRDFLAEGHLGKDQIAIQEDLTPATLS</sequence>
<dbReference type="AlphaFoldDB" id="A0AAD3SPP7"/>
<proteinExistence type="predicted"/>
<comment type="caution">
    <text evidence="2">The sequence shown here is derived from an EMBL/GenBank/DDBJ whole genome shotgun (WGS) entry which is preliminary data.</text>
</comment>
<feature type="region of interest" description="Disordered" evidence="1">
    <location>
        <begin position="1"/>
        <end position="36"/>
    </location>
</feature>
<accession>A0AAD3SPP7</accession>
<gene>
    <name evidence="2" type="ORF">Nepgr_016415</name>
</gene>
<dbReference type="EMBL" id="BSYO01000014">
    <property type="protein sequence ID" value="GMH14574.1"/>
    <property type="molecule type" value="Genomic_DNA"/>
</dbReference>
<reference evidence="2" key="1">
    <citation type="submission" date="2023-05" db="EMBL/GenBank/DDBJ databases">
        <title>Nepenthes gracilis genome sequencing.</title>
        <authorList>
            <person name="Fukushima K."/>
        </authorList>
    </citation>
    <scope>NUCLEOTIDE SEQUENCE</scope>
    <source>
        <strain evidence="2">SING2019-196</strain>
    </source>
</reference>
<protein>
    <submittedName>
        <fullName evidence="2">Uncharacterized protein</fullName>
    </submittedName>
</protein>